<dbReference type="Proteomes" id="UP000532373">
    <property type="component" value="Unassembled WGS sequence"/>
</dbReference>
<evidence type="ECO:0000313" key="7">
    <source>
        <dbReference type="Proteomes" id="UP000532373"/>
    </source>
</evidence>
<evidence type="ECO:0000259" key="4">
    <source>
        <dbReference type="Pfam" id="PF01464"/>
    </source>
</evidence>
<feature type="signal peptide" evidence="3">
    <location>
        <begin position="1"/>
        <end position="22"/>
    </location>
</feature>
<dbReference type="Proteomes" id="UP000598227">
    <property type="component" value="Unassembled WGS sequence"/>
</dbReference>
<feature type="domain" description="Transglycosylase SLT" evidence="4">
    <location>
        <begin position="104"/>
        <end position="200"/>
    </location>
</feature>
<dbReference type="InterPro" id="IPR008258">
    <property type="entry name" value="Transglycosylase_SLT_dom_1"/>
</dbReference>
<dbReference type="EMBL" id="JACHGI010000001">
    <property type="protein sequence ID" value="MBB6464539.1"/>
    <property type="molecule type" value="Genomic_DNA"/>
</dbReference>
<dbReference type="InterPro" id="IPR023346">
    <property type="entry name" value="Lysozyme-like_dom_sf"/>
</dbReference>
<reference evidence="5 7" key="1">
    <citation type="submission" date="2020-08" db="EMBL/GenBank/DDBJ databases">
        <title>Genomic Encyclopedia of Type Strains, Phase IV (KMG-IV): sequencing the most valuable type-strain genomes for metagenomic binning, comparative biology and taxonomic classification.</title>
        <authorList>
            <person name="Goeker M."/>
        </authorList>
    </citation>
    <scope>NUCLEOTIDE SEQUENCE [LARGE SCALE GENOMIC DNA]</scope>
    <source>
        <strain evidence="5 7">DSM 17454</strain>
    </source>
</reference>
<dbReference type="AlphaFoldDB" id="A0A8E1WBB3"/>
<keyword evidence="3" id="KW-0732">Signal</keyword>
<comment type="similarity">
    <text evidence="2">Belongs to the virb1 family.</text>
</comment>
<gene>
    <name evidence="5" type="ORF">HNQ96_000386</name>
    <name evidence="6" type="ORF">IHE39_21890</name>
</gene>
<evidence type="ECO:0000313" key="5">
    <source>
        <dbReference type="EMBL" id="MBB6464539.1"/>
    </source>
</evidence>
<sequence>MKNLTVLAVAFAAGLTSFAAHAQDGAVRASKAIIETNKKANANKSNKTTDDCPYLFGCSAKKEAAIDNFKTASIGAKGAKTVKEQAGKTAKAAKANAPYGEIVARYASSYGVPVSLAHAVISVESNYRPNARGSAGEIGLMQIKPATARMMGYSGSAKGLFNPETNIKFGLKYLAKAHELSGGTTCGTILRYNAGHGAKRMNPISAAYCKKVQARIGG</sequence>
<keyword evidence="8" id="KW-1185">Reference proteome</keyword>
<comment type="caution">
    <text evidence="5">The sequence shown here is derived from an EMBL/GenBank/DDBJ whole genome shotgun (WGS) entry which is preliminary data.</text>
</comment>
<reference evidence="6 8" key="2">
    <citation type="submission" date="2020-09" db="EMBL/GenBank/DDBJ databases">
        <title>Draft Genome Sequence of Aminobacter carboxidus type strain DSM 1086, a soil Gram-negative carboxydobacterium.</title>
        <authorList>
            <person name="Turrini P."/>
            <person name="Tescari M."/>
            <person name="Artuso I."/>
            <person name="Lugli G.A."/>
            <person name="Frangipani E."/>
            <person name="Ventura M."/>
            <person name="Visca P."/>
        </authorList>
    </citation>
    <scope>NUCLEOTIDE SEQUENCE [LARGE SCALE GENOMIC DNA]</scope>
    <source>
        <strain evidence="6 8">DSM 1086</strain>
    </source>
</reference>
<comment type="similarity">
    <text evidence="1">Belongs to the transglycosylase Slt family.</text>
</comment>
<feature type="chain" id="PRO_5034815530" evidence="3">
    <location>
        <begin position="23"/>
        <end position="218"/>
    </location>
</feature>
<evidence type="ECO:0000256" key="1">
    <source>
        <dbReference type="ARBA" id="ARBA00007734"/>
    </source>
</evidence>
<accession>A0A8E1WBB3</accession>
<dbReference type="SUPFAM" id="SSF53955">
    <property type="entry name" value="Lysozyme-like"/>
    <property type="match status" value="1"/>
</dbReference>
<evidence type="ECO:0000256" key="3">
    <source>
        <dbReference type="SAM" id="SignalP"/>
    </source>
</evidence>
<organism evidence="5 7">
    <name type="scientific">Aminobacter carboxidus</name>
    <dbReference type="NCBI Taxonomy" id="376165"/>
    <lineage>
        <taxon>Bacteria</taxon>
        <taxon>Pseudomonadati</taxon>
        <taxon>Pseudomonadota</taxon>
        <taxon>Alphaproteobacteria</taxon>
        <taxon>Hyphomicrobiales</taxon>
        <taxon>Phyllobacteriaceae</taxon>
        <taxon>Aminobacter</taxon>
    </lineage>
</organism>
<evidence type="ECO:0000313" key="6">
    <source>
        <dbReference type="EMBL" id="MBE1206950.1"/>
    </source>
</evidence>
<evidence type="ECO:0000313" key="8">
    <source>
        <dbReference type="Proteomes" id="UP000598227"/>
    </source>
</evidence>
<dbReference type="PANTHER" id="PTHR37423:SF2">
    <property type="entry name" value="MEMBRANE-BOUND LYTIC MUREIN TRANSGLYCOSYLASE C"/>
    <property type="match status" value="1"/>
</dbReference>
<proteinExistence type="inferred from homology"/>
<protein>
    <submittedName>
        <fullName evidence="5">Soluble lytic murein transglycosylase-like protein</fullName>
    </submittedName>
    <submittedName>
        <fullName evidence="6">Transglycosylase SLT domain-containing protein</fullName>
    </submittedName>
</protein>
<name>A0A8E1WBB3_9HYPH</name>
<dbReference type="RefSeq" id="WP_184767128.1">
    <property type="nucleotide sequence ID" value="NZ_JACHGI010000001.1"/>
</dbReference>
<dbReference type="Pfam" id="PF01464">
    <property type="entry name" value="SLT"/>
    <property type="match status" value="1"/>
</dbReference>
<dbReference type="PANTHER" id="PTHR37423">
    <property type="entry name" value="SOLUBLE LYTIC MUREIN TRANSGLYCOSYLASE-RELATED"/>
    <property type="match status" value="1"/>
</dbReference>
<dbReference type="Gene3D" id="1.10.530.10">
    <property type="match status" value="1"/>
</dbReference>
<dbReference type="EMBL" id="JACZEP010000007">
    <property type="protein sequence ID" value="MBE1206950.1"/>
    <property type="molecule type" value="Genomic_DNA"/>
</dbReference>
<evidence type="ECO:0000256" key="2">
    <source>
        <dbReference type="ARBA" id="ARBA00009387"/>
    </source>
</evidence>